<evidence type="ECO:0000313" key="4">
    <source>
        <dbReference type="Proteomes" id="UP000187209"/>
    </source>
</evidence>
<feature type="domain" description="Potassium channel" evidence="2">
    <location>
        <begin position="32"/>
        <end position="96"/>
    </location>
</feature>
<dbReference type="EMBL" id="MPUH01001306">
    <property type="protein sequence ID" value="OMJ68592.1"/>
    <property type="molecule type" value="Genomic_DNA"/>
</dbReference>
<evidence type="ECO:0000313" key="3">
    <source>
        <dbReference type="EMBL" id="OMJ68592.1"/>
    </source>
</evidence>
<dbReference type="PANTHER" id="PTHR10153">
    <property type="entry name" value="SMALL CONDUCTANCE CALCIUM-ACTIVATED POTASSIUM CHANNEL"/>
    <property type="match status" value="1"/>
</dbReference>
<dbReference type="GO" id="GO:0016286">
    <property type="term" value="F:small conductance calcium-activated potassium channel activity"/>
    <property type="evidence" value="ECO:0007669"/>
    <property type="project" value="InterPro"/>
</dbReference>
<feature type="transmembrane region" description="Helical" evidence="1">
    <location>
        <begin position="76"/>
        <end position="96"/>
    </location>
</feature>
<gene>
    <name evidence="3" type="ORF">SteCoe_33908</name>
</gene>
<keyword evidence="1" id="KW-1133">Transmembrane helix</keyword>
<dbReference type="GO" id="GO:0016020">
    <property type="term" value="C:membrane"/>
    <property type="evidence" value="ECO:0007669"/>
    <property type="project" value="InterPro"/>
</dbReference>
<keyword evidence="1" id="KW-0472">Membrane</keyword>
<dbReference type="Pfam" id="PF07885">
    <property type="entry name" value="Ion_trans_2"/>
    <property type="match status" value="1"/>
</dbReference>
<protein>
    <recommendedName>
        <fullName evidence="2">Potassium channel domain-containing protein</fullName>
    </recommendedName>
</protein>
<comment type="caution">
    <text evidence="3">The sequence shown here is derived from an EMBL/GenBank/DDBJ whole genome shotgun (WGS) entry which is preliminary data.</text>
</comment>
<dbReference type="Proteomes" id="UP000187209">
    <property type="component" value="Unassembled WGS sequence"/>
</dbReference>
<evidence type="ECO:0000256" key="1">
    <source>
        <dbReference type="SAM" id="Phobius"/>
    </source>
</evidence>
<keyword evidence="1" id="KW-0812">Transmembrane</keyword>
<dbReference type="InterPro" id="IPR013099">
    <property type="entry name" value="K_chnl_dom"/>
</dbReference>
<dbReference type="AlphaFoldDB" id="A0A1R2AVV8"/>
<name>A0A1R2AVV8_9CILI</name>
<dbReference type="Gene3D" id="1.10.287.70">
    <property type="match status" value="1"/>
</dbReference>
<reference evidence="3 4" key="1">
    <citation type="submission" date="2016-11" db="EMBL/GenBank/DDBJ databases">
        <title>The macronuclear genome of Stentor coeruleus: a giant cell with tiny introns.</title>
        <authorList>
            <person name="Slabodnick M."/>
            <person name="Ruby J.G."/>
            <person name="Reiff S.B."/>
            <person name="Swart E.C."/>
            <person name="Gosai S."/>
            <person name="Prabakaran S."/>
            <person name="Witkowska E."/>
            <person name="Larue G.E."/>
            <person name="Fisher S."/>
            <person name="Freeman R.M."/>
            <person name="Gunawardena J."/>
            <person name="Chu W."/>
            <person name="Stover N.A."/>
            <person name="Gregory B.D."/>
            <person name="Nowacki M."/>
            <person name="Derisi J."/>
            <person name="Roy S.W."/>
            <person name="Marshall W.F."/>
            <person name="Sood P."/>
        </authorList>
    </citation>
    <scope>NUCLEOTIDE SEQUENCE [LARGE SCALE GENOMIC DNA]</scope>
    <source>
        <strain evidence="3">WM001</strain>
    </source>
</reference>
<proteinExistence type="predicted"/>
<dbReference type="OrthoDB" id="8879391at2759"/>
<keyword evidence="4" id="KW-1185">Reference proteome</keyword>
<accession>A0A1R2AVV8</accession>
<sequence length="310" mass="36005">MLKFTMKCFLKENPWFSILLLFSLSAVLCGILLFVFERSVSESPFTYIWDCFWVVSYTESTIGYGDKAAKTHLGRLVLVLSTFIGLFMYSYIVLIVRNSSDLSDKELRLYSEIKYRHYGLRKLKLEGIVMIQRWWRLFLKRRIKTNGINDVFKFHSKLIEYSFKRLKIIQEKNPTISEEVKKISKVFSIKLTGVNEYLNEADKCSDLAHKFANKCFSVKKRLEKVCKGFEKYGMKCIYIEKKSLYVANPHRKISAASSKVEVKKLRKKAVKKLITEKLKKNSLAISINASASSDEDFYSSNNSRSSLANN</sequence>
<dbReference type="InterPro" id="IPR015449">
    <property type="entry name" value="K_chnl_Ca-activ_SK"/>
</dbReference>
<feature type="transmembrane region" description="Helical" evidence="1">
    <location>
        <begin position="15"/>
        <end position="36"/>
    </location>
</feature>
<dbReference type="SUPFAM" id="SSF81324">
    <property type="entry name" value="Voltage-gated potassium channels"/>
    <property type="match status" value="1"/>
</dbReference>
<evidence type="ECO:0000259" key="2">
    <source>
        <dbReference type="Pfam" id="PF07885"/>
    </source>
</evidence>
<organism evidence="3 4">
    <name type="scientific">Stentor coeruleus</name>
    <dbReference type="NCBI Taxonomy" id="5963"/>
    <lineage>
        <taxon>Eukaryota</taxon>
        <taxon>Sar</taxon>
        <taxon>Alveolata</taxon>
        <taxon>Ciliophora</taxon>
        <taxon>Postciliodesmatophora</taxon>
        <taxon>Heterotrichea</taxon>
        <taxon>Heterotrichida</taxon>
        <taxon>Stentoridae</taxon>
        <taxon>Stentor</taxon>
    </lineage>
</organism>